<feature type="compositionally biased region" description="Polar residues" evidence="1">
    <location>
        <begin position="23"/>
        <end position="41"/>
    </location>
</feature>
<protein>
    <submittedName>
        <fullName evidence="2">GEOBACILLUS KAUSTOPHILUS DNA POLC/DNA Complex polymerase C, DNA polymerase</fullName>
    </submittedName>
</protein>
<name>A0A8S5UH72_9CAUD</name>
<accession>A0A8S5UH72</accession>
<sequence length="81" mass="8937">MTEILNPLTILRQQKEAKAQQELATASAQTGTQPELATASALSNVDPSMCPKCGRKMGYGLLFDRTKVFYCDVDRVTQPME</sequence>
<proteinExistence type="predicted"/>
<reference evidence="2" key="1">
    <citation type="journal article" date="2021" name="Proc. Natl. Acad. Sci. U.S.A.">
        <title>A Catalog of Tens of Thousands of Viruses from Human Metagenomes Reveals Hidden Associations with Chronic Diseases.</title>
        <authorList>
            <person name="Tisza M.J."/>
            <person name="Buck C.B."/>
        </authorList>
    </citation>
    <scope>NUCLEOTIDE SEQUENCE</scope>
    <source>
        <strain evidence="2">Ctshb19</strain>
    </source>
</reference>
<evidence type="ECO:0000256" key="1">
    <source>
        <dbReference type="SAM" id="MobiDB-lite"/>
    </source>
</evidence>
<feature type="region of interest" description="Disordered" evidence="1">
    <location>
        <begin position="21"/>
        <end position="41"/>
    </location>
</feature>
<dbReference type="EMBL" id="BK016086">
    <property type="protein sequence ID" value="DAF93746.1"/>
    <property type="molecule type" value="Genomic_DNA"/>
</dbReference>
<evidence type="ECO:0000313" key="2">
    <source>
        <dbReference type="EMBL" id="DAF93746.1"/>
    </source>
</evidence>
<organism evidence="2">
    <name type="scientific">Myoviridae sp. ctshb19</name>
    <dbReference type="NCBI Taxonomy" id="2825194"/>
    <lineage>
        <taxon>Viruses</taxon>
        <taxon>Duplodnaviria</taxon>
        <taxon>Heunggongvirae</taxon>
        <taxon>Uroviricota</taxon>
        <taxon>Caudoviricetes</taxon>
    </lineage>
</organism>